<dbReference type="OrthoDB" id="7631574at2"/>
<dbReference type="SMART" id="SM00448">
    <property type="entry name" value="REC"/>
    <property type="match status" value="1"/>
</dbReference>
<reference evidence="3 5" key="1">
    <citation type="submission" date="2015-07" db="EMBL/GenBank/DDBJ databases">
        <title>Genome of Polaribacter dokdonenesis DSW-5, isolated from seawater off Dokdo in Korea.</title>
        <authorList>
            <person name="Yoon K."/>
            <person name="Song J.Y."/>
            <person name="Kim J.F."/>
        </authorList>
    </citation>
    <scope>NUCLEOTIDE SEQUENCE [LARGE SCALE GENOMIC DNA]</scope>
    <source>
        <strain evidence="3 5">DSW-5</strain>
    </source>
</reference>
<evidence type="ECO:0000256" key="1">
    <source>
        <dbReference type="PROSITE-ProRule" id="PRU00169"/>
    </source>
</evidence>
<dbReference type="EMBL" id="LGBR01000001">
    <property type="protein sequence ID" value="KOY52861.1"/>
    <property type="molecule type" value="Genomic_DNA"/>
</dbReference>
<dbReference type="PROSITE" id="PS50110">
    <property type="entry name" value="RESPONSE_REGULATORY"/>
    <property type="match status" value="1"/>
</dbReference>
<feature type="domain" description="Response regulatory" evidence="2">
    <location>
        <begin position="7"/>
        <end position="125"/>
    </location>
</feature>
<protein>
    <submittedName>
        <fullName evidence="4">Response regulator receiver domain-containing protein</fullName>
    </submittedName>
    <submittedName>
        <fullName evidence="3">Two-component system response regulator</fullName>
    </submittedName>
</protein>
<dbReference type="CDD" id="cd17557">
    <property type="entry name" value="REC_Rcp-like"/>
    <property type="match status" value="1"/>
</dbReference>
<dbReference type="AlphaFoldDB" id="A0A0M9CHQ6"/>
<dbReference type="InterPro" id="IPR011006">
    <property type="entry name" value="CheY-like_superfamily"/>
</dbReference>
<dbReference type="Proteomes" id="UP000037716">
    <property type="component" value="Unassembled WGS sequence"/>
</dbReference>
<organism evidence="3 5">
    <name type="scientific">Polaribacter dokdonensis DSW-5</name>
    <dbReference type="NCBI Taxonomy" id="1300348"/>
    <lineage>
        <taxon>Bacteria</taxon>
        <taxon>Pseudomonadati</taxon>
        <taxon>Bacteroidota</taxon>
        <taxon>Flavobacteriia</taxon>
        <taxon>Flavobacteriales</taxon>
        <taxon>Flavobacteriaceae</taxon>
    </lineage>
</organism>
<evidence type="ECO:0000313" key="6">
    <source>
        <dbReference type="Proteomes" id="UP000183071"/>
    </source>
</evidence>
<keyword evidence="1" id="KW-0597">Phosphoprotein</keyword>
<name>A0A0M9CHQ6_9FLAO</name>
<reference evidence="4 6" key="2">
    <citation type="submission" date="2016-10" db="EMBL/GenBank/DDBJ databases">
        <authorList>
            <person name="Varghese N."/>
            <person name="Submissions S."/>
        </authorList>
    </citation>
    <scope>NUCLEOTIDE SEQUENCE [LARGE SCALE GENOMIC DNA]</scope>
    <source>
        <strain evidence="4 6">DSW-5</strain>
    </source>
</reference>
<dbReference type="Pfam" id="PF00072">
    <property type="entry name" value="Response_reg"/>
    <property type="match status" value="1"/>
</dbReference>
<dbReference type="EMBL" id="FNUE01000002">
    <property type="protein sequence ID" value="SEE53538.1"/>
    <property type="molecule type" value="Genomic_DNA"/>
</dbReference>
<accession>A0A0M9CHQ6</accession>
<dbReference type="PANTHER" id="PTHR44520">
    <property type="entry name" value="RESPONSE REGULATOR RCP1-RELATED"/>
    <property type="match status" value="1"/>
</dbReference>
<feature type="modified residue" description="4-aspartylphosphate" evidence="1">
    <location>
        <position position="58"/>
    </location>
</feature>
<sequence length="136" mass="16068">MRKEKLKVLLVEDDRIEVLKLQRSIAKDLDNYELTLATNGKEAFERIEEDMPNLILLDLNMPDTNGIEFMQIMKGRDELLHIPVIILTTSNNERDIHECYKLGIAGYVIKPLKYEDYEAKIKAIFRYWSLNEFLNY</sequence>
<keyword evidence="6" id="KW-1185">Reference proteome</keyword>
<dbReference type="Gene3D" id="3.40.50.2300">
    <property type="match status" value="1"/>
</dbReference>
<dbReference type="Proteomes" id="UP000183071">
    <property type="component" value="Unassembled WGS sequence"/>
</dbReference>
<dbReference type="RefSeq" id="WP_053974929.1">
    <property type="nucleotide sequence ID" value="NZ_FNUE01000002.1"/>
</dbReference>
<evidence type="ECO:0000313" key="4">
    <source>
        <dbReference type="EMBL" id="SEE53538.1"/>
    </source>
</evidence>
<dbReference type="InterPro" id="IPR052893">
    <property type="entry name" value="TCS_response_regulator"/>
</dbReference>
<dbReference type="STRING" id="1300348.I602_2421"/>
<comment type="caution">
    <text evidence="3">The sequence shown here is derived from an EMBL/GenBank/DDBJ whole genome shotgun (WGS) entry which is preliminary data.</text>
</comment>
<proteinExistence type="predicted"/>
<evidence type="ECO:0000313" key="3">
    <source>
        <dbReference type="EMBL" id="KOY52861.1"/>
    </source>
</evidence>
<dbReference type="GO" id="GO:0000160">
    <property type="term" value="P:phosphorelay signal transduction system"/>
    <property type="evidence" value="ECO:0007669"/>
    <property type="project" value="InterPro"/>
</dbReference>
<evidence type="ECO:0000313" key="5">
    <source>
        <dbReference type="Proteomes" id="UP000037716"/>
    </source>
</evidence>
<gene>
    <name evidence="3" type="ORF">I602_2421</name>
    <name evidence="4" type="ORF">SAMN05444353_2195</name>
</gene>
<dbReference type="SUPFAM" id="SSF52172">
    <property type="entry name" value="CheY-like"/>
    <property type="match status" value="1"/>
</dbReference>
<dbReference type="PATRIC" id="fig|1300348.6.peg.2422"/>
<evidence type="ECO:0000259" key="2">
    <source>
        <dbReference type="PROSITE" id="PS50110"/>
    </source>
</evidence>
<dbReference type="InterPro" id="IPR001789">
    <property type="entry name" value="Sig_transdc_resp-reg_receiver"/>
</dbReference>
<dbReference type="PANTHER" id="PTHR44520:SF2">
    <property type="entry name" value="RESPONSE REGULATOR RCP1"/>
    <property type="match status" value="1"/>
</dbReference>